<protein>
    <submittedName>
        <fullName evidence="1">Uncharacterized protein</fullName>
    </submittedName>
</protein>
<comment type="caution">
    <text evidence="1">The sequence shown here is derived from an EMBL/GenBank/DDBJ whole genome shotgun (WGS) entry which is preliminary data.</text>
</comment>
<sequence length="47" mass="4924">MTPKTAKVKCKCGAEIAVHGDVKAIAHNGFVTCFKCGAKVKLEAESC</sequence>
<dbReference type="Proteomes" id="UP001196980">
    <property type="component" value="Unassembled WGS sequence"/>
</dbReference>
<evidence type="ECO:0000313" key="1">
    <source>
        <dbReference type="EMBL" id="MBV6342346.1"/>
    </source>
</evidence>
<dbReference type="RefSeq" id="WP_218252965.1">
    <property type="nucleotide sequence ID" value="NZ_JABXWD010000240.1"/>
</dbReference>
<proteinExistence type="predicted"/>
<keyword evidence="2" id="KW-1185">Reference proteome</keyword>
<name>A0ABS6S0F8_9BACT</name>
<evidence type="ECO:0000313" key="2">
    <source>
        <dbReference type="Proteomes" id="UP001196980"/>
    </source>
</evidence>
<organism evidence="1 2">
    <name type="scientific">Candidatus Magnetobacterium casense</name>
    <dbReference type="NCBI Taxonomy" id="1455061"/>
    <lineage>
        <taxon>Bacteria</taxon>
        <taxon>Pseudomonadati</taxon>
        <taxon>Nitrospirota</taxon>
        <taxon>Thermodesulfovibrionia</taxon>
        <taxon>Thermodesulfovibrionales</taxon>
        <taxon>Candidatus Magnetobacteriaceae</taxon>
        <taxon>Candidatus Magnetobacterium</taxon>
    </lineage>
</organism>
<reference evidence="1 2" key="1">
    <citation type="journal article" date="2020" name="J Geophys Res Biogeosci">
        <title>Magnetotaxis as an Adaptation to Enable Bacterial Shuttling of Microbial Sulfur and Sulfur Cycling Across Aquatic Oxic#Anoxic Interfaces.</title>
        <authorList>
            <person name="Li J."/>
            <person name="Liu P."/>
            <person name="Wang J."/>
            <person name="Roberts A.P."/>
            <person name="Pan Y."/>
        </authorList>
    </citation>
    <scope>NUCLEOTIDE SEQUENCE [LARGE SCALE GENOMIC DNA]</scope>
    <source>
        <strain evidence="1 2">MYR-1_YQ</strain>
    </source>
</reference>
<dbReference type="EMBL" id="JABXWD010000240">
    <property type="protein sequence ID" value="MBV6342346.1"/>
    <property type="molecule type" value="Genomic_DNA"/>
</dbReference>
<accession>A0ABS6S0F8</accession>
<gene>
    <name evidence="1" type="ORF">HWQ67_12195</name>
</gene>